<dbReference type="Gene3D" id="2.60.120.620">
    <property type="entry name" value="q2cbj1_9rhob like domain"/>
    <property type="match status" value="1"/>
</dbReference>
<dbReference type="GO" id="GO:0031418">
    <property type="term" value="F:L-ascorbic acid binding"/>
    <property type="evidence" value="ECO:0007669"/>
    <property type="project" value="InterPro"/>
</dbReference>
<keyword evidence="4" id="KW-0560">Oxidoreductase</keyword>
<dbReference type="InterPro" id="IPR006620">
    <property type="entry name" value="Pro_4_hyd_alph"/>
</dbReference>
<keyword evidence="3 8" id="KW-0223">Dioxygenase</keyword>
<dbReference type="GO" id="GO:0005506">
    <property type="term" value="F:iron ion binding"/>
    <property type="evidence" value="ECO:0007669"/>
    <property type="project" value="InterPro"/>
</dbReference>
<dbReference type="PANTHER" id="PTHR10869:SF246">
    <property type="entry name" value="TRANSMEMBRANE PROLYL 4-HYDROXYLASE"/>
    <property type="match status" value="1"/>
</dbReference>
<dbReference type="EMBL" id="LR796639">
    <property type="protein sequence ID" value="CAB4156807.1"/>
    <property type="molecule type" value="Genomic_DNA"/>
</dbReference>
<protein>
    <submittedName>
        <fullName evidence="8">Oxoglutarate/iron-dependent dioxygenase</fullName>
    </submittedName>
</protein>
<organism evidence="8">
    <name type="scientific">uncultured Caudovirales phage</name>
    <dbReference type="NCBI Taxonomy" id="2100421"/>
    <lineage>
        <taxon>Viruses</taxon>
        <taxon>Duplodnaviria</taxon>
        <taxon>Heunggongvirae</taxon>
        <taxon>Uroviricota</taxon>
        <taxon>Caudoviricetes</taxon>
        <taxon>Peduoviridae</taxon>
        <taxon>Maltschvirus</taxon>
        <taxon>Maltschvirus maltsch</taxon>
    </lineage>
</organism>
<proteinExistence type="predicted"/>
<evidence type="ECO:0000256" key="2">
    <source>
        <dbReference type="ARBA" id="ARBA00022723"/>
    </source>
</evidence>
<dbReference type="InterPro" id="IPR044862">
    <property type="entry name" value="Pro_4_hyd_alph_FE2OG_OXY"/>
</dbReference>
<feature type="domain" description="Prolyl 4-hydroxylase alpha subunit" evidence="7">
    <location>
        <begin position="12"/>
        <end position="199"/>
    </location>
</feature>
<reference evidence="8" key="1">
    <citation type="submission" date="2020-04" db="EMBL/GenBank/DDBJ databases">
        <authorList>
            <person name="Chiriac C."/>
            <person name="Salcher M."/>
            <person name="Ghai R."/>
            <person name="Kavagutti S V."/>
        </authorList>
    </citation>
    <scope>NUCLEOTIDE SEQUENCE</scope>
</reference>
<feature type="region of interest" description="Disordered" evidence="6">
    <location>
        <begin position="208"/>
        <end position="231"/>
    </location>
</feature>
<evidence type="ECO:0000256" key="6">
    <source>
        <dbReference type="SAM" id="MobiDB-lite"/>
    </source>
</evidence>
<evidence type="ECO:0000256" key="1">
    <source>
        <dbReference type="ARBA" id="ARBA00001961"/>
    </source>
</evidence>
<name>A0A6J5NDA2_9CAUD</name>
<feature type="compositionally biased region" description="Low complexity" evidence="6">
    <location>
        <begin position="211"/>
        <end position="231"/>
    </location>
</feature>
<evidence type="ECO:0000259" key="7">
    <source>
        <dbReference type="SMART" id="SM00702"/>
    </source>
</evidence>
<dbReference type="SMART" id="SM00702">
    <property type="entry name" value="P4Hc"/>
    <property type="match status" value="1"/>
</dbReference>
<dbReference type="GO" id="GO:0004656">
    <property type="term" value="F:procollagen-proline 4-dioxygenase activity"/>
    <property type="evidence" value="ECO:0007669"/>
    <property type="project" value="TreeGrafter"/>
</dbReference>
<dbReference type="PANTHER" id="PTHR10869">
    <property type="entry name" value="PROLYL 4-HYDROXYLASE ALPHA SUBUNIT"/>
    <property type="match status" value="1"/>
</dbReference>
<evidence type="ECO:0000256" key="3">
    <source>
        <dbReference type="ARBA" id="ARBA00022964"/>
    </source>
</evidence>
<gene>
    <name evidence="8" type="ORF">UFOVP658_167</name>
</gene>
<sequence>MKVAGYIGHENAGIVLYKDVWPSDSNFVERLEAIIGESTHERYKWSPAMVGDQVIMKDYRDCFDFKMRQSEMPINEPGYENLSVIYSEIMAGVRDCMKHYSGLYNLKLEYEEATNVVKYGVGQHFSVHPDSGFSYSCAVSSIGYIADGYEGGEYFMPYQQLKFFPEKGDLIMHPSDFIYAHSSMPVTSGTKYSVVTMYDYNDRNHQNSSYGSNVASPSSGLSSASGQVVSS</sequence>
<comment type="cofactor">
    <cofactor evidence="1">
        <name>L-ascorbate</name>
        <dbReference type="ChEBI" id="CHEBI:38290"/>
    </cofactor>
</comment>
<evidence type="ECO:0000256" key="4">
    <source>
        <dbReference type="ARBA" id="ARBA00023002"/>
    </source>
</evidence>
<keyword evidence="5" id="KW-0408">Iron</keyword>
<evidence type="ECO:0000313" key="8">
    <source>
        <dbReference type="EMBL" id="CAB4156807.1"/>
    </source>
</evidence>
<dbReference type="InterPro" id="IPR045054">
    <property type="entry name" value="P4HA-like"/>
</dbReference>
<dbReference type="Pfam" id="PF13640">
    <property type="entry name" value="2OG-FeII_Oxy_3"/>
    <property type="match status" value="1"/>
</dbReference>
<keyword evidence="2" id="KW-0479">Metal-binding</keyword>
<evidence type="ECO:0000256" key="5">
    <source>
        <dbReference type="ARBA" id="ARBA00023004"/>
    </source>
</evidence>
<accession>A0A6J5NDA2</accession>